<dbReference type="InterPro" id="IPR009875">
    <property type="entry name" value="PilZ_domain"/>
</dbReference>
<dbReference type="Pfam" id="PF07238">
    <property type="entry name" value="PilZ"/>
    <property type="match status" value="1"/>
</dbReference>
<evidence type="ECO:0000313" key="2">
    <source>
        <dbReference type="EMBL" id="HHJ80741.1"/>
    </source>
</evidence>
<organism evidence="2">
    <name type="scientific">Candidatus Tenderia electrophaga</name>
    <dbReference type="NCBI Taxonomy" id="1748243"/>
    <lineage>
        <taxon>Bacteria</taxon>
        <taxon>Pseudomonadati</taxon>
        <taxon>Pseudomonadota</taxon>
        <taxon>Gammaproteobacteria</taxon>
        <taxon>Candidatus Tenderiales</taxon>
        <taxon>Candidatus Tenderiaceae</taxon>
        <taxon>Candidatus Tenderia</taxon>
    </lineage>
</organism>
<protein>
    <submittedName>
        <fullName evidence="2">PilZ domain-containing protein</fullName>
    </submittedName>
</protein>
<dbReference type="Gene3D" id="2.40.10.220">
    <property type="entry name" value="predicted glycosyltransferase like domains"/>
    <property type="match status" value="1"/>
</dbReference>
<sequence length="115" mass="12681">MAFDSFYSKENNSNSVIESMIVGKTDQRGFLRMDIKSKITFRIHGKNNVFEATSNDLSATGISFTSKQQVNEGDLLEVHMKPGIDITPPLAITIKVIRAIATDDGKYEIAGAIQE</sequence>
<dbReference type="Proteomes" id="UP000885832">
    <property type="component" value="Unassembled WGS sequence"/>
</dbReference>
<evidence type="ECO:0000259" key="1">
    <source>
        <dbReference type="Pfam" id="PF07238"/>
    </source>
</evidence>
<comment type="caution">
    <text evidence="2">The sequence shown here is derived from an EMBL/GenBank/DDBJ whole genome shotgun (WGS) entry which is preliminary data.</text>
</comment>
<reference evidence="2" key="1">
    <citation type="journal article" date="2020" name="mSystems">
        <title>Genome- and Community-Level Interaction Insights into Carbon Utilization and Element Cycling Functions of Hydrothermarchaeota in Hydrothermal Sediment.</title>
        <authorList>
            <person name="Zhou Z."/>
            <person name="Liu Y."/>
            <person name="Xu W."/>
            <person name="Pan J."/>
            <person name="Luo Z.H."/>
            <person name="Li M."/>
        </authorList>
    </citation>
    <scope>NUCLEOTIDE SEQUENCE [LARGE SCALE GENOMIC DNA]</scope>
    <source>
        <strain evidence="2">HyVt-505</strain>
    </source>
</reference>
<dbReference type="GO" id="GO:0035438">
    <property type="term" value="F:cyclic-di-GMP binding"/>
    <property type="evidence" value="ECO:0007669"/>
    <property type="project" value="InterPro"/>
</dbReference>
<gene>
    <name evidence="2" type="ORF">ENJ65_03815</name>
</gene>
<accession>A0A832J6G3</accession>
<feature type="domain" description="PilZ" evidence="1">
    <location>
        <begin position="27"/>
        <end position="106"/>
    </location>
</feature>
<proteinExistence type="predicted"/>
<dbReference type="EMBL" id="DRNF01000243">
    <property type="protein sequence ID" value="HHJ80741.1"/>
    <property type="molecule type" value="Genomic_DNA"/>
</dbReference>
<name>A0A832J6G3_9GAMM</name>
<dbReference type="AlphaFoldDB" id="A0A832J6G3"/>